<dbReference type="PANTHER" id="PTHR43330:SF27">
    <property type="entry name" value="METHIONINE AMINOPEPTIDASE"/>
    <property type="match status" value="1"/>
</dbReference>
<dbReference type="PROSITE" id="PS00680">
    <property type="entry name" value="MAP_1"/>
    <property type="match status" value="1"/>
</dbReference>
<comment type="function">
    <text evidence="1 6">Removes the N-terminal methionine from nascent proteins. The N-terminal methionine is often cleaved when the second residue in the primary sequence is small and uncharged (Met-Ala-, Cys, Gly, Pro, Ser, Thr, or Val). Requires deformylation of the N(alpha)-formylated initiator methionine before it can be hydrolyzed.</text>
</comment>
<comment type="similarity">
    <text evidence="6">Belongs to the peptidase M24A family. Methionine aminopeptidase type 1 subfamily.</text>
</comment>
<feature type="binding site" evidence="6">
    <location>
        <position position="221"/>
    </location>
    <ligand>
        <name>a divalent metal cation</name>
        <dbReference type="ChEBI" id="CHEBI:60240"/>
        <label>1</label>
    </ligand>
</feature>
<evidence type="ECO:0000259" key="8">
    <source>
        <dbReference type="Pfam" id="PF00557"/>
    </source>
</evidence>
<gene>
    <name evidence="6 9" type="primary">map</name>
    <name evidence="9" type="ORF">MDPP_00111</name>
</gene>
<comment type="catalytic activity">
    <reaction evidence="6 7">
        <text>Release of N-terminal amino acids, preferentially methionine, from peptides and arylamides.</text>
        <dbReference type="EC" id="3.4.11.18"/>
    </reaction>
</comment>
<dbReference type="GO" id="GO:0006508">
    <property type="term" value="P:proteolysis"/>
    <property type="evidence" value="ECO:0007669"/>
    <property type="project" value="UniProtKB-KW"/>
</dbReference>
<dbReference type="AlphaFoldDB" id="A0A559KJR9"/>
<dbReference type="Proteomes" id="UP000320078">
    <property type="component" value="Unassembled WGS sequence"/>
</dbReference>
<dbReference type="GO" id="GO:0070006">
    <property type="term" value="F:metalloaminopeptidase activity"/>
    <property type="evidence" value="ECO:0007669"/>
    <property type="project" value="UniProtKB-UniRule"/>
</dbReference>
<keyword evidence="4 6" id="KW-0479">Metal-binding</keyword>
<reference evidence="9 10" key="1">
    <citation type="submission" date="2019-06" db="EMBL/GenBank/DDBJ databases">
        <title>Draft Genome Sequence of Candidatus Phytoplasma pini-Related Strain MDPP: A Resource for Comparative Genomics of Gymnosperm-infecting Phytoplasmas.</title>
        <authorList>
            <person name="Cai W."/>
            <person name="Costanzo S."/>
            <person name="Shao J."/>
            <person name="Zhao Y."/>
            <person name="Davis R."/>
        </authorList>
    </citation>
    <scope>NUCLEOTIDE SEQUENCE [LARGE SCALE GENOMIC DNA]</scope>
    <source>
        <strain evidence="9 10">MDPP</strain>
    </source>
</reference>
<comment type="subunit">
    <text evidence="6">Monomer.</text>
</comment>
<dbReference type="GO" id="GO:0004239">
    <property type="term" value="F:initiator methionyl aminopeptidase activity"/>
    <property type="evidence" value="ECO:0007669"/>
    <property type="project" value="UniProtKB-UniRule"/>
</dbReference>
<protein>
    <recommendedName>
        <fullName evidence="6 7">Methionine aminopeptidase</fullName>
        <shortName evidence="6">MAP</shortName>
        <shortName evidence="6">MetAP</shortName>
        <ecNumber evidence="6 7">3.4.11.18</ecNumber>
    </recommendedName>
    <alternativeName>
        <fullName evidence="6">Peptidase M</fullName>
    </alternativeName>
</protein>
<proteinExistence type="inferred from homology"/>
<sequence>MRKAGKILSLIKKELSLFLKEGISTLELDMIACDLIKKHGVISAFKNYKNFNGYTCISVNETVVHGVPSKTKVLKSGDIVTLDLGIKYKNYYVDCAYTYMLGDVSCKVKELLRNTENALILGIEQIKPKKYISNITSAINSVGRKYNYGIVEIFSGHGIGKNLHEEPYIFNFDFVPKDYVLKPGMVFCIEPMFTLGSKDVYIENDGWTAVTVDRSLSAHFEHTVLVTDKGYEILTN</sequence>
<dbReference type="Gene3D" id="3.90.230.10">
    <property type="entry name" value="Creatinase/methionine aminopeptidase superfamily"/>
    <property type="match status" value="1"/>
</dbReference>
<keyword evidence="3 6" id="KW-0645">Protease</keyword>
<evidence type="ECO:0000256" key="5">
    <source>
        <dbReference type="ARBA" id="ARBA00022801"/>
    </source>
</evidence>
<evidence type="ECO:0000256" key="6">
    <source>
        <dbReference type="HAMAP-Rule" id="MF_01974"/>
    </source>
</evidence>
<dbReference type="PANTHER" id="PTHR43330">
    <property type="entry name" value="METHIONINE AMINOPEPTIDASE"/>
    <property type="match status" value="1"/>
</dbReference>
<keyword evidence="2 6" id="KW-0031">Aminopeptidase</keyword>
<feature type="binding site" evidence="6">
    <location>
        <position position="190"/>
    </location>
    <ligand>
        <name>a divalent metal cation</name>
        <dbReference type="ChEBI" id="CHEBI:60240"/>
        <label>2</label>
        <note>catalytic</note>
    </ligand>
</feature>
<feature type="binding site" evidence="6">
    <location>
        <position position="157"/>
    </location>
    <ligand>
        <name>a divalent metal cation</name>
        <dbReference type="ChEBI" id="CHEBI:60240"/>
        <label>2</label>
        <note>catalytic</note>
    </ligand>
</feature>
<dbReference type="Pfam" id="PF00557">
    <property type="entry name" value="Peptidase_M24"/>
    <property type="match status" value="1"/>
</dbReference>
<evidence type="ECO:0000313" key="10">
    <source>
        <dbReference type="Proteomes" id="UP000320078"/>
    </source>
</evidence>
<dbReference type="NCBIfam" id="TIGR00500">
    <property type="entry name" value="met_pdase_I"/>
    <property type="match status" value="1"/>
</dbReference>
<dbReference type="PRINTS" id="PR00599">
    <property type="entry name" value="MAPEPTIDASE"/>
</dbReference>
<comment type="cofactor">
    <cofactor evidence="6">
        <name>Co(2+)</name>
        <dbReference type="ChEBI" id="CHEBI:48828"/>
    </cofactor>
    <cofactor evidence="6">
        <name>Zn(2+)</name>
        <dbReference type="ChEBI" id="CHEBI:29105"/>
    </cofactor>
    <cofactor evidence="6">
        <name>Mn(2+)</name>
        <dbReference type="ChEBI" id="CHEBI:29035"/>
    </cofactor>
    <cofactor evidence="6">
        <name>Fe(2+)</name>
        <dbReference type="ChEBI" id="CHEBI:29033"/>
    </cofactor>
    <text evidence="6">Binds 2 divalent metal cations per subunit. Has a high-affinity and a low affinity metal-binding site. The true nature of the physiological cofactor is under debate. The enzyme is active with cobalt, zinc, manganese or divalent iron ions. Most likely, methionine aminopeptidases function as mononuclear Fe(2+)-metalloproteases under physiological conditions, and the catalytically relevant metal-binding site has been assigned to the histidine-containing high-affinity site.</text>
</comment>
<feature type="domain" description="Peptidase M24" evidence="8">
    <location>
        <begin position="1"/>
        <end position="228"/>
    </location>
</feature>
<name>A0A559KJR9_9MOLU</name>
<dbReference type="GO" id="GO:0005829">
    <property type="term" value="C:cytosol"/>
    <property type="evidence" value="ECO:0007669"/>
    <property type="project" value="TreeGrafter"/>
</dbReference>
<dbReference type="EMBL" id="VIAE01000002">
    <property type="protein sequence ID" value="TVY12338.1"/>
    <property type="molecule type" value="Genomic_DNA"/>
</dbReference>
<dbReference type="InterPro" id="IPR000994">
    <property type="entry name" value="Pept_M24"/>
</dbReference>
<feature type="binding site" evidence="6">
    <location>
        <position position="65"/>
    </location>
    <ligand>
        <name>substrate</name>
    </ligand>
</feature>
<evidence type="ECO:0000256" key="3">
    <source>
        <dbReference type="ARBA" id="ARBA00022670"/>
    </source>
</evidence>
<keyword evidence="10" id="KW-1185">Reference proteome</keyword>
<dbReference type="HAMAP" id="MF_01974">
    <property type="entry name" value="MetAP_1"/>
    <property type="match status" value="1"/>
</dbReference>
<feature type="binding site" evidence="6">
    <location>
        <position position="221"/>
    </location>
    <ligand>
        <name>a divalent metal cation</name>
        <dbReference type="ChEBI" id="CHEBI:60240"/>
        <label>2</label>
        <note>catalytic</note>
    </ligand>
</feature>
<dbReference type="EC" id="3.4.11.18" evidence="6 7"/>
<organism evidence="9 10">
    <name type="scientific">Candidatus Phytoplasma pini</name>
    <dbReference type="NCBI Taxonomy" id="267362"/>
    <lineage>
        <taxon>Bacteria</taxon>
        <taxon>Bacillati</taxon>
        <taxon>Mycoplasmatota</taxon>
        <taxon>Mollicutes</taxon>
        <taxon>Acholeplasmatales</taxon>
        <taxon>Acholeplasmataceae</taxon>
        <taxon>Candidatus Phytoplasma</taxon>
    </lineage>
</organism>
<dbReference type="InterPro" id="IPR036005">
    <property type="entry name" value="Creatinase/aminopeptidase-like"/>
</dbReference>
<comment type="caution">
    <text evidence="9">The sequence shown here is derived from an EMBL/GenBank/DDBJ whole genome shotgun (WGS) entry which is preliminary data.</text>
</comment>
<keyword evidence="5 6" id="KW-0378">Hydrolase</keyword>
<feature type="binding site" evidence="6">
    <location>
        <position position="94"/>
    </location>
    <ligand>
        <name>a divalent metal cation</name>
        <dbReference type="ChEBI" id="CHEBI:60240"/>
        <label>1</label>
    </ligand>
</feature>
<dbReference type="InterPro" id="IPR001714">
    <property type="entry name" value="Pept_M24_MAP"/>
</dbReference>
<evidence type="ECO:0000313" key="9">
    <source>
        <dbReference type="EMBL" id="TVY12338.1"/>
    </source>
</evidence>
<evidence type="ECO:0000256" key="1">
    <source>
        <dbReference type="ARBA" id="ARBA00002521"/>
    </source>
</evidence>
<dbReference type="InterPro" id="IPR002467">
    <property type="entry name" value="Pept_M24A_MAP1"/>
</dbReference>
<evidence type="ECO:0000256" key="2">
    <source>
        <dbReference type="ARBA" id="ARBA00022438"/>
    </source>
</evidence>
<dbReference type="SUPFAM" id="SSF55920">
    <property type="entry name" value="Creatinase/aminopeptidase"/>
    <property type="match status" value="1"/>
</dbReference>
<feature type="binding site" evidence="6">
    <location>
        <position position="164"/>
    </location>
    <ligand>
        <name>substrate</name>
    </ligand>
</feature>
<feature type="binding site" evidence="6">
    <location>
        <position position="94"/>
    </location>
    <ligand>
        <name>a divalent metal cation</name>
        <dbReference type="ChEBI" id="CHEBI:60240"/>
        <label>2</label>
        <note>catalytic</note>
    </ligand>
</feature>
<dbReference type="CDD" id="cd01086">
    <property type="entry name" value="MetAP1"/>
    <property type="match status" value="1"/>
</dbReference>
<evidence type="ECO:0000256" key="7">
    <source>
        <dbReference type="RuleBase" id="RU003653"/>
    </source>
</evidence>
<evidence type="ECO:0000256" key="4">
    <source>
        <dbReference type="ARBA" id="ARBA00022723"/>
    </source>
</evidence>
<dbReference type="GO" id="GO:0046872">
    <property type="term" value="F:metal ion binding"/>
    <property type="evidence" value="ECO:0007669"/>
    <property type="project" value="UniProtKB-UniRule"/>
</dbReference>
<accession>A0A559KJR9</accession>
<feature type="binding site" evidence="6">
    <location>
        <position position="83"/>
    </location>
    <ligand>
        <name>a divalent metal cation</name>
        <dbReference type="ChEBI" id="CHEBI:60240"/>
        <label>1</label>
    </ligand>
</feature>